<dbReference type="InterPro" id="IPR036388">
    <property type="entry name" value="WH-like_DNA-bd_sf"/>
</dbReference>
<keyword evidence="1" id="KW-0812">Transmembrane</keyword>
<accession>A3DKH1</accession>
<sequence length="144" mass="16523">MKLAFYEGLTDLGNVDDVKRKIYVYLLTSNEPKSVREIAEALNMAPSSIHYHLKKMVEDGIVKKASRGYTINKLVSIEGYIIIHRKILPRLFIYSLFFLGLTIGSIIEIVLDKNFNIDRLLLLISSISAFTLLLYESINAWRKL</sequence>
<gene>
    <name evidence="2" type="ordered locus">Smar_0017</name>
</gene>
<evidence type="ECO:0000313" key="3">
    <source>
        <dbReference type="Proteomes" id="UP000000254"/>
    </source>
</evidence>
<keyword evidence="1" id="KW-0472">Membrane</keyword>
<evidence type="ECO:0000313" key="2">
    <source>
        <dbReference type="EMBL" id="ABN69131.1"/>
    </source>
</evidence>
<dbReference type="CDD" id="cd00090">
    <property type="entry name" value="HTH_ARSR"/>
    <property type="match status" value="1"/>
</dbReference>
<reference evidence="3" key="1">
    <citation type="journal article" date="2009" name="BMC Genomics">
        <title>The complete genome sequence of Staphylothermus marinus reveals differences in sulfur metabolism among heterotrophic Crenarchaeota.</title>
        <authorList>
            <person name="Anderson I.J."/>
            <person name="Dharmarajan L."/>
            <person name="Rodriguez J."/>
            <person name="Hooper S."/>
            <person name="Porat I."/>
            <person name="Ulrich L.E."/>
            <person name="Elkins J.G."/>
            <person name="Mavromatis K."/>
            <person name="Sun H."/>
            <person name="Land M."/>
            <person name="Lapidus A."/>
            <person name="Lucas S."/>
            <person name="Barry K."/>
            <person name="Huber H."/>
            <person name="Zhulin I.B."/>
            <person name="Whitman W.B."/>
            <person name="Mukhopadhyay B."/>
            <person name="Woese C."/>
            <person name="Bristow J."/>
            <person name="Kyrpides N."/>
        </authorList>
    </citation>
    <scope>NUCLEOTIDE SEQUENCE [LARGE SCALE GENOMIC DNA]</scope>
    <source>
        <strain evidence="3">ATCC 43588 / DSM 3639 / JCM 9404 / F1</strain>
    </source>
</reference>
<keyword evidence="3" id="KW-1185">Reference proteome</keyword>
<dbReference type="KEGG" id="smr:Smar_0017"/>
<dbReference type="AlphaFoldDB" id="A3DKH1"/>
<keyword evidence="1" id="KW-1133">Transmembrane helix</keyword>
<dbReference type="HOGENOM" id="CLU_155018_0_0_2"/>
<feature type="transmembrane region" description="Helical" evidence="1">
    <location>
        <begin position="117"/>
        <end position="135"/>
    </location>
</feature>
<dbReference type="Pfam" id="PF13412">
    <property type="entry name" value="HTH_24"/>
    <property type="match status" value="1"/>
</dbReference>
<evidence type="ECO:0000256" key="1">
    <source>
        <dbReference type="SAM" id="Phobius"/>
    </source>
</evidence>
<dbReference type="STRING" id="399550.Smar_0017"/>
<dbReference type="EMBL" id="CP000575">
    <property type="protein sequence ID" value="ABN69131.1"/>
    <property type="molecule type" value="Genomic_DNA"/>
</dbReference>
<dbReference type="Gene3D" id="1.10.10.10">
    <property type="entry name" value="Winged helix-like DNA-binding domain superfamily/Winged helix DNA-binding domain"/>
    <property type="match status" value="1"/>
</dbReference>
<dbReference type="SUPFAM" id="SSF46785">
    <property type="entry name" value="Winged helix' DNA-binding domain"/>
    <property type="match status" value="1"/>
</dbReference>
<dbReference type="InterPro" id="IPR036390">
    <property type="entry name" value="WH_DNA-bd_sf"/>
</dbReference>
<dbReference type="GO" id="GO:0003700">
    <property type="term" value="F:DNA-binding transcription factor activity"/>
    <property type="evidence" value="ECO:0007669"/>
    <property type="project" value="InterPro"/>
</dbReference>
<dbReference type="eggNOG" id="arCOG05900">
    <property type="taxonomic scope" value="Archaea"/>
</dbReference>
<name>A3DKH1_STAMF</name>
<feature type="transmembrane region" description="Helical" evidence="1">
    <location>
        <begin position="91"/>
        <end position="111"/>
    </location>
</feature>
<dbReference type="InterPro" id="IPR011991">
    <property type="entry name" value="ArsR-like_HTH"/>
</dbReference>
<organism evidence="2 3">
    <name type="scientific">Staphylothermus marinus (strain ATCC 43588 / DSM 3639 / JCM 9404 / F1)</name>
    <dbReference type="NCBI Taxonomy" id="399550"/>
    <lineage>
        <taxon>Archaea</taxon>
        <taxon>Thermoproteota</taxon>
        <taxon>Thermoprotei</taxon>
        <taxon>Desulfurococcales</taxon>
        <taxon>Desulfurococcaceae</taxon>
        <taxon>Staphylothermus</taxon>
    </lineage>
</organism>
<protein>
    <submittedName>
        <fullName evidence="2">Transcriptional regulator, TrmB</fullName>
    </submittedName>
</protein>
<proteinExistence type="predicted"/>
<dbReference type="Proteomes" id="UP000000254">
    <property type="component" value="Chromosome"/>
</dbReference>
<reference evidence="2 3" key="2">
    <citation type="journal article" date="2009" name="Stand. Genomic Sci.">
        <title>Complete genome sequence of Staphylothermus marinus Stetter and Fiala 1986 type strain F1.</title>
        <authorList>
            <person name="Anderson I.J."/>
            <person name="Sun H."/>
            <person name="Lapidus A."/>
            <person name="Copeland A."/>
            <person name="Glavina Del Rio T."/>
            <person name="Tice H."/>
            <person name="Dalin E."/>
            <person name="Lucas S."/>
            <person name="Barry K."/>
            <person name="Land M."/>
            <person name="Richardson P."/>
            <person name="Huber H."/>
            <person name="Kyrpides N.C."/>
        </authorList>
    </citation>
    <scope>NUCLEOTIDE SEQUENCE [LARGE SCALE GENOMIC DNA]</scope>
    <source>
        <strain evidence="3">ATCC 43588 / DSM 3639 / JCM 9404 / F1</strain>
    </source>
</reference>